<dbReference type="SUPFAM" id="SSF52540">
    <property type="entry name" value="P-loop containing nucleoside triphosphate hydrolases"/>
    <property type="match status" value="1"/>
</dbReference>
<protein>
    <recommendedName>
        <fullName evidence="1">KAP NTPase domain-containing protein</fullName>
    </recommendedName>
</protein>
<dbReference type="Proteomes" id="UP000436694">
    <property type="component" value="Unassembled WGS sequence"/>
</dbReference>
<name>A0A844AXJ7_9RHOB</name>
<reference evidence="2 3" key="1">
    <citation type="submission" date="2019-10" db="EMBL/GenBank/DDBJ databases">
        <title>Epibacterium sp. nov., isolated from seawater.</title>
        <authorList>
            <person name="Zhang X."/>
            <person name="Li N."/>
        </authorList>
    </citation>
    <scope>NUCLEOTIDE SEQUENCE [LARGE SCALE GENOMIC DNA]</scope>
    <source>
        <strain evidence="2 3">SM1969</strain>
    </source>
</reference>
<dbReference type="RefSeq" id="WP_153546963.1">
    <property type="nucleotide sequence ID" value="NZ_WIXK01000003.1"/>
</dbReference>
<comment type="caution">
    <text evidence="2">The sequence shown here is derived from an EMBL/GenBank/DDBJ whole genome shotgun (WGS) entry which is preliminary data.</text>
</comment>
<dbReference type="EMBL" id="WIXK01000003">
    <property type="protein sequence ID" value="MQY42632.1"/>
    <property type="molecule type" value="Genomic_DNA"/>
</dbReference>
<evidence type="ECO:0000313" key="2">
    <source>
        <dbReference type="EMBL" id="MQY42632.1"/>
    </source>
</evidence>
<dbReference type="AlphaFoldDB" id="A0A844AXJ7"/>
<organism evidence="2 3">
    <name type="scientific">Tritonibacter aquimaris</name>
    <dbReference type="NCBI Taxonomy" id="2663379"/>
    <lineage>
        <taxon>Bacteria</taxon>
        <taxon>Pseudomonadati</taxon>
        <taxon>Pseudomonadota</taxon>
        <taxon>Alphaproteobacteria</taxon>
        <taxon>Rhodobacterales</taxon>
        <taxon>Paracoccaceae</taxon>
        <taxon>Tritonibacter</taxon>
    </lineage>
</organism>
<gene>
    <name evidence="2" type="ORF">GG681_08245</name>
</gene>
<evidence type="ECO:0000313" key="3">
    <source>
        <dbReference type="Proteomes" id="UP000436694"/>
    </source>
</evidence>
<dbReference type="Gene3D" id="3.40.50.300">
    <property type="entry name" value="P-loop containing nucleotide triphosphate hydrolases"/>
    <property type="match status" value="1"/>
</dbReference>
<proteinExistence type="predicted"/>
<evidence type="ECO:0000259" key="1">
    <source>
        <dbReference type="Pfam" id="PF07693"/>
    </source>
</evidence>
<sequence length="560" mass="64187">MAPPPTTRALTWVFMLLCSVRSICAETYYAQRRRHRRKSIRRNIRQNRPLELCLSKGTTCIVRPAHNHRLSMTNNVTTSTIEEIWQGDAFERHKDAEILRHFTLGHLDLRARAKEPRTYVLNLDASWGTGKSFFLTKFKRHLEAHGHIAVYINAWESDHSEDPFMAVMDEIETELSKHLPADGGNVIERTASLRKSAVKIIGGAAFAGGKHLLTRYLGQEAVEELGKFADSKQELNEGERKDLEAALKKSVEFAVDSAGQEILSQFRHQKQVQQNFRQQLRELGKEVLAQKKQAPIFILIDELDRCRPSYAIELLERVKHIFSLDNFVYVLGTDTSQLSKAIKGVYGAEFDGERYLKRFIDRSYHFQPADTNRLVEFCFARNGLDEEMFTCLPDFTAEEFLAKCLGETETKARDIKRIIERIGTFCAAWQVKDAKINIVRLFPLVYQRHFSLSESALNDYLLNKCHFKAIKYSSGRQYESAQTSLQYRGICRMIDQHSSPGSNNSSSNTSVDHWIHSANTQWEKHYSVLNLEMLNQQSVGAGYARMLDQVAHISSQNESD</sequence>
<accession>A0A844AXJ7</accession>
<dbReference type="InterPro" id="IPR011646">
    <property type="entry name" value="KAP_P-loop"/>
</dbReference>
<dbReference type="InterPro" id="IPR027417">
    <property type="entry name" value="P-loop_NTPase"/>
</dbReference>
<dbReference type="Pfam" id="PF07693">
    <property type="entry name" value="KAP_NTPase"/>
    <property type="match status" value="1"/>
</dbReference>
<keyword evidence="3" id="KW-1185">Reference proteome</keyword>
<feature type="domain" description="KAP NTPase" evidence="1">
    <location>
        <begin position="117"/>
        <end position="422"/>
    </location>
</feature>